<evidence type="ECO:0000259" key="4">
    <source>
        <dbReference type="PROSITE" id="PS50112"/>
    </source>
</evidence>
<keyword evidence="3" id="KW-0157">Chromophore</keyword>
<protein>
    <submittedName>
        <fullName evidence="6">PAS domain S-box-containing protein</fullName>
    </submittedName>
</protein>
<sequence length="186" mass="21930">MSKKNLDRMMCLDVFLMSLSLEERRALQAYIFSSTTSKHILECFDVASLSWQVRLDDNRDRQYLQKIALQMQWQNNLNEILQKPYEALVLTNAERVILWVNKGFETMTGYRTCEVLGKRPSFLQGKNTDPNTRLQFRQKLQEGKNFDLTIVNYRKNGEEYFCRVEIHPLTSPLGQISHYLALEQEI</sequence>
<evidence type="ECO:0000256" key="2">
    <source>
        <dbReference type="ARBA" id="ARBA00022643"/>
    </source>
</evidence>
<dbReference type="Gene3D" id="3.30.450.20">
    <property type="entry name" value="PAS domain"/>
    <property type="match status" value="1"/>
</dbReference>
<accession>A0A1I2ABB3</accession>
<reference evidence="6 7" key="1">
    <citation type="submission" date="2016-10" db="EMBL/GenBank/DDBJ databases">
        <authorList>
            <person name="de Groot N.N."/>
        </authorList>
    </citation>
    <scope>NUCLEOTIDE SEQUENCE [LARGE SCALE GENOMIC DNA]</scope>
    <source>
        <strain>GEY</strain>
        <strain evidence="7">DSM 9560</strain>
    </source>
</reference>
<dbReference type="OrthoDB" id="1120715at2"/>
<dbReference type="AlphaFoldDB" id="A0A1I2ABB3"/>
<dbReference type="InterPro" id="IPR000700">
    <property type="entry name" value="PAS-assoc_C"/>
</dbReference>
<dbReference type="SUPFAM" id="SSF55785">
    <property type="entry name" value="PYP-like sensor domain (PAS domain)"/>
    <property type="match status" value="1"/>
</dbReference>
<dbReference type="NCBIfam" id="TIGR00229">
    <property type="entry name" value="sensory_box"/>
    <property type="match status" value="1"/>
</dbReference>
<organism evidence="6 7">
    <name type="scientific">Thermoflexibacter ruber</name>
    <dbReference type="NCBI Taxonomy" id="1003"/>
    <lineage>
        <taxon>Bacteria</taxon>
        <taxon>Pseudomonadati</taxon>
        <taxon>Bacteroidota</taxon>
        <taxon>Cytophagia</taxon>
        <taxon>Cytophagales</taxon>
        <taxon>Thermoflexibacteraceae</taxon>
        <taxon>Thermoflexibacter</taxon>
    </lineage>
</organism>
<dbReference type="EMBL" id="FONY01000001">
    <property type="protein sequence ID" value="SFE41037.1"/>
    <property type="molecule type" value="Genomic_DNA"/>
</dbReference>
<keyword evidence="1" id="KW-0285">Flavoprotein</keyword>
<dbReference type="Proteomes" id="UP000199513">
    <property type="component" value="Unassembled WGS sequence"/>
</dbReference>
<keyword evidence="2" id="KW-0288">FMN</keyword>
<dbReference type="InterPro" id="IPR035965">
    <property type="entry name" value="PAS-like_dom_sf"/>
</dbReference>
<evidence type="ECO:0000313" key="7">
    <source>
        <dbReference type="Proteomes" id="UP000199513"/>
    </source>
</evidence>
<evidence type="ECO:0000313" key="6">
    <source>
        <dbReference type="EMBL" id="SFE41037.1"/>
    </source>
</evidence>
<dbReference type="PROSITE" id="PS50113">
    <property type="entry name" value="PAC"/>
    <property type="match status" value="1"/>
</dbReference>
<keyword evidence="7" id="KW-1185">Reference proteome</keyword>
<evidence type="ECO:0000256" key="3">
    <source>
        <dbReference type="ARBA" id="ARBA00022991"/>
    </source>
</evidence>
<feature type="domain" description="PAS" evidence="4">
    <location>
        <begin position="73"/>
        <end position="118"/>
    </location>
</feature>
<dbReference type="PROSITE" id="PS50112">
    <property type="entry name" value="PAS"/>
    <property type="match status" value="1"/>
</dbReference>
<evidence type="ECO:0000256" key="1">
    <source>
        <dbReference type="ARBA" id="ARBA00022630"/>
    </source>
</evidence>
<gene>
    <name evidence="6" type="ORF">SAMN04488541_100198</name>
</gene>
<dbReference type="RefSeq" id="WP_091538279.1">
    <property type="nucleotide sequence ID" value="NZ_FONY01000001.1"/>
</dbReference>
<name>A0A1I2ABB3_9BACT</name>
<proteinExistence type="predicted"/>
<dbReference type="InterPro" id="IPR000014">
    <property type="entry name" value="PAS"/>
</dbReference>
<evidence type="ECO:0000259" key="5">
    <source>
        <dbReference type="PROSITE" id="PS50113"/>
    </source>
</evidence>
<dbReference type="Pfam" id="PF13426">
    <property type="entry name" value="PAS_9"/>
    <property type="match status" value="1"/>
</dbReference>
<dbReference type="PANTHER" id="PTHR47429:SF2">
    <property type="entry name" value="PROTEIN TWIN LOV 1"/>
    <property type="match status" value="1"/>
</dbReference>
<dbReference type="CDD" id="cd00130">
    <property type="entry name" value="PAS"/>
    <property type="match status" value="1"/>
</dbReference>
<dbReference type="STRING" id="1003.SAMN04488541_100198"/>
<dbReference type="PANTHER" id="PTHR47429">
    <property type="entry name" value="PROTEIN TWIN LOV 1"/>
    <property type="match status" value="1"/>
</dbReference>
<feature type="domain" description="PAC" evidence="5">
    <location>
        <begin position="144"/>
        <end position="186"/>
    </location>
</feature>